<evidence type="ECO:0000313" key="3">
    <source>
        <dbReference type="Proteomes" id="UP000586722"/>
    </source>
</evidence>
<reference evidence="3" key="1">
    <citation type="submission" date="2020-01" db="EMBL/GenBank/DDBJ databases">
        <authorList>
            <person name="Fang Y."/>
            <person name="Sun R."/>
            <person name="Nie L."/>
            <person name="He J."/>
            <person name="Hao L."/>
            <person name="Wang L."/>
            <person name="Su S."/>
            <person name="Lv E."/>
            <person name="Zhang Z."/>
            <person name="Xie R."/>
            <person name="Liu H."/>
        </authorList>
    </citation>
    <scope>NUCLEOTIDE SEQUENCE [LARGE SCALE GENOMIC DNA]</scope>
    <source>
        <strain evidence="3">XCT-53</strain>
    </source>
</reference>
<dbReference type="RefSeq" id="WP_161708145.1">
    <property type="nucleotide sequence ID" value="NZ_JAABLQ010000001.1"/>
</dbReference>
<accession>A0A7X5F150</accession>
<dbReference type="EMBL" id="JAABLQ010000001">
    <property type="protein sequence ID" value="NBN77868.1"/>
    <property type="molecule type" value="Genomic_DNA"/>
</dbReference>
<keyword evidence="3" id="KW-1185">Reference proteome</keyword>
<comment type="caution">
    <text evidence="2">The sequence shown here is derived from an EMBL/GenBank/DDBJ whole genome shotgun (WGS) entry which is preliminary data.</text>
</comment>
<protein>
    <submittedName>
        <fullName evidence="2">Uncharacterized protein</fullName>
    </submittedName>
</protein>
<name>A0A7X5F150_9HYPH</name>
<feature type="region of interest" description="Disordered" evidence="1">
    <location>
        <begin position="70"/>
        <end position="93"/>
    </location>
</feature>
<proteinExistence type="predicted"/>
<evidence type="ECO:0000313" key="2">
    <source>
        <dbReference type="EMBL" id="NBN77868.1"/>
    </source>
</evidence>
<evidence type="ECO:0000256" key="1">
    <source>
        <dbReference type="SAM" id="MobiDB-lite"/>
    </source>
</evidence>
<gene>
    <name evidence="2" type="ORF">GWI72_06245</name>
</gene>
<organism evidence="2 3">
    <name type="scientific">Pannonibacter tanglangensis</name>
    <dbReference type="NCBI Taxonomy" id="2750084"/>
    <lineage>
        <taxon>Bacteria</taxon>
        <taxon>Pseudomonadati</taxon>
        <taxon>Pseudomonadota</taxon>
        <taxon>Alphaproteobacteria</taxon>
        <taxon>Hyphomicrobiales</taxon>
        <taxon>Stappiaceae</taxon>
        <taxon>Pannonibacter</taxon>
    </lineage>
</organism>
<dbReference type="Proteomes" id="UP000586722">
    <property type="component" value="Unassembled WGS sequence"/>
</dbReference>
<dbReference type="AlphaFoldDB" id="A0A7X5F150"/>
<sequence length="93" mass="9587">MTHTIRFFLPSAPVLAWLAAIGGFIALIGVSAAQIDSLTRPLPAPEKAAPVSRDPYGCLELEFLGEDPACAPSRAPLPEPGPVAGIGKPATRA</sequence>